<dbReference type="EMBL" id="BARV01002018">
    <property type="protein sequence ID" value="GAI02058.1"/>
    <property type="molecule type" value="Genomic_DNA"/>
</dbReference>
<accession>X1K679</accession>
<dbReference type="InterPro" id="IPR017932">
    <property type="entry name" value="GATase_2_dom"/>
</dbReference>
<comment type="caution">
    <text evidence="2">The sequence shown here is derived from an EMBL/GenBank/DDBJ whole genome shotgun (WGS) entry which is preliminary data.</text>
</comment>
<gene>
    <name evidence="2" type="ORF">S06H3_05442</name>
</gene>
<name>X1K679_9ZZZZ</name>
<feature type="domain" description="Glutamine amidotransferase type-2" evidence="1">
    <location>
        <begin position="2"/>
        <end position="73"/>
    </location>
</feature>
<reference evidence="2" key="1">
    <citation type="journal article" date="2014" name="Front. Microbiol.">
        <title>High frequency of phylogenetically diverse reductive dehalogenase-homologous genes in deep subseafloor sedimentary metagenomes.</title>
        <authorList>
            <person name="Kawai M."/>
            <person name="Futagami T."/>
            <person name="Toyoda A."/>
            <person name="Takaki Y."/>
            <person name="Nishi S."/>
            <person name="Hori S."/>
            <person name="Arai W."/>
            <person name="Tsubouchi T."/>
            <person name="Morono Y."/>
            <person name="Uchiyama I."/>
            <person name="Ito T."/>
            <person name="Fujiyama A."/>
            <person name="Inagaki F."/>
            <person name="Takami H."/>
        </authorList>
    </citation>
    <scope>NUCLEOTIDE SEQUENCE</scope>
    <source>
        <strain evidence="2">Expedition CK06-06</strain>
    </source>
</reference>
<organism evidence="2">
    <name type="scientific">marine sediment metagenome</name>
    <dbReference type="NCBI Taxonomy" id="412755"/>
    <lineage>
        <taxon>unclassified sequences</taxon>
        <taxon>metagenomes</taxon>
        <taxon>ecological metagenomes</taxon>
    </lineage>
</organism>
<dbReference type="Gene3D" id="3.60.20.10">
    <property type="entry name" value="Glutamine Phosphoribosylpyrophosphate, subunit 1, domain 1"/>
    <property type="match status" value="1"/>
</dbReference>
<dbReference type="AlphaFoldDB" id="X1K679"/>
<sequence>MCGIVGVITKEQAIDKIYPALIALQHRGQNASGAATFEQKFQIKKGNGLVLSVFSPKNLARLETVYKERGIFP</sequence>
<evidence type="ECO:0000259" key="1">
    <source>
        <dbReference type="PROSITE" id="PS51278"/>
    </source>
</evidence>
<protein>
    <recommendedName>
        <fullName evidence="1">Glutamine amidotransferase type-2 domain-containing protein</fullName>
    </recommendedName>
</protein>
<dbReference type="SUPFAM" id="SSF56235">
    <property type="entry name" value="N-terminal nucleophile aminohydrolases (Ntn hydrolases)"/>
    <property type="match status" value="1"/>
</dbReference>
<dbReference type="PROSITE" id="PS51278">
    <property type="entry name" value="GATASE_TYPE_2"/>
    <property type="match status" value="1"/>
</dbReference>
<proteinExistence type="predicted"/>
<evidence type="ECO:0000313" key="2">
    <source>
        <dbReference type="EMBL" id="GAI02058.1"/>
    </source>
</evidence>
<dbReference type="InterPro" id="IPR029055">
    <property type="entry name" value="Ntn_hydrolases_N"/>
</dbReference>